<accession>A0A061HC41</accession>
<feature type="region of interest" description="Disordered" evidence="1">
    <location>
        <begin position="259"/>
        <end position="280"/>
    </location>
</feature>
<dbReference type="Pfam" id="PF13344">
    <property type="entry name" value="Hydrolase_6"/>
    <property type="match status" value="1"/>
</dbReference>
<dbReference type="HOGENOM" id="CLU_043473_4_0_1"/>
<reference evidence="2 3" key="1">
    <citation type="journal article" date="2013" name="Plant Cell">
        <title>The transition from a phytopathogenic smut ancestor to an anamorphic biocontrol agent deciphered by comparative whole-genome analysis.</title>
        <authorList>
            <person name="Lefebvre F."/>
            <person name="Joly D.L."/>
            <person name="Labbe C."/>
            <person name="Teichmann B."/>
            <person name="Linning R."/>
            <person name="Belzile F."/>
            <person name="Bakkeren G."/>
            <person name="Belanger R.R."/>
        </authorList>
    </citation>
    <scope>NUCLEOTIDE SEQUENCE [LARGE SCALE GENOMIC DNA]</scope>
    <source>
        <strain evidence="2 3">PF-1</strain>
    </source>
</reference>
<sequence>MPSTARPAPPRRVNLLIDLNGTCHVGEQQTPGAVDALRKLRQLQRRQQRASSGGVASPSSPPSPSIGIRFCSNTTKESTSSLLSKLRRVGFGDDLIVESDLFTSLDATSRYVERCGLSPLLLLSESAQTAFRRDAALESRCFFASPGTPPSLLHDDQKRALMRCDAVVVGLCPQLMTQAWLDEAFRLISGEYVGRGGSQKARLIATHRALYHRPSTDSPLSLGPGAFIAALEAAARLDASTTTICGKPSRTFLQECLGGLEREGPGRDGDGDGQGDAATTTKTKNVIIGDDVEADLGGDTTLLELERVLVRTGKYRKGDEDGAAQRSPPDATFDTFAEWVDAFVAEVERRGVAE</sequence>
<organism evidence="2 3">
    <name type="scientific">Pseudozyma flocculosa PF-1</name>
    <dbReference type="NCBI Taxonomy" id="1277687"/>
    <lineage>
        <taxon>Eukaryota</taxon>
        <taxon>Fungi</taxon>
        <taxon>Dikarya</taxon>
        <taxon>Basidiomycota</taxon>
        <taxon>Ustilaginomycotina</taxon>
        <taxon>Ustilaginomycetes</taxon>
        <taxon>Ustilaginales</taxon>
        <taxon>Ustilaginaceae</taxon>
        <taxon>Pseudozyma</taxon>
    </lineage>
</organism>
<dbReference type="Pfam" id="PF13242">
    <property type="entry name" value="Hydrolase_like"/>
    <property type="match status" value="1"/>
</dbReference>
<dbReference type="SUPFAM" id="SSF56784">
    <property type="entry name" value="HAD-like"/>
    <property type="match status" value="1"/>
</dbReference>
<name>A0A061HC41_9BASI</name>
<dbReference type="Gene3D" id="3.40.50.1000">
    <property type="entry name" value="HAD superfamily/HAD-like"/>
    <property type="match status" value="2"/>
</dbReference>
<dbReference type="eggNOG" id="KOG3040">
    <property type="taxonomic scope" value="Eukaryota"/>
</dbReference>
<dbReference type="InterPro" id="IPR023214">
    <property type="entry name" value="HAD_sf"/>
</dbReference>
<evidence type="ECO:0000256" key="1">
    <source>
        <dbReference type="SAM" id="MobiDB-lite"/>
    </source>
</evidence>
<dbReference type="InterPro" id="IPR006357">
    <property type="entry name" value="HAD-SF_hydro_IIA"/>
</dbReference>
<dbReference type="EMBL" id="KE361629">
    <property type="protein sequence ID" value="EPQ29999.1"/>
    <property type="molecule type" value="Genomic_DNA"/>
</dbReference>
<gene>
    <name evidence="2" type="ORF">PFL1_02672</name>
</gene>
<evidence type="ECO:0000313" key="2">
    <source>
        <dbReference type="EMBL" id="EPQ29999.1"/>
    </source>
</evidence>
<protein>
    <submittedName>
        <fullName evidence="2">Uncharacterized protein</fullName>
    </submittedName>
</protein>
<dbReference type="GO" id="GO:0016791">
    <property type="term" value="F:phosphatase activity"/>
    <property type="evidence" value="ECO:0007669"/>
    <property type="project" value="TreeGrafter"/>
</dbReference>
<proteinExistence type="predicted"/>
<dbReference type="PANTHER" id="PTHR19288">
    <property type="entry name" value="4-NITROPHENYLPHOSPHATASE-RELATED"/>
    <property type="match status" value="1"/>
</dbReference>
<dbReference type="OrthoDB" id="426235at2759"/>
<dbReference type="InterPro" id="IPR036412">
    <property type="entry name" value="HAD-like_sf"/>
</dbReference>
<feature type="compositionally biased region" description="Low complexity" evidence="1">
    <location>
        <begin position="49"/>
        <end position="58"/>
    </location>
</feature>
<dbReference type="Proteomes" id="UP000053664">
    <property type="component" value="Unassembled WGS sequence"/>
</dbReference>
<dbReference type="GeneID" id="19316789"/>
<dbReference type="GO" id="GO:0005737">
    <property type="term" value="C:cytoplasm"/>
    <property type="evidence" value="ECO:0007669"/>
    <property type="project" value="TreeGrafter"/>
</dbReference>
<evidence type="ECO:0000313" key="3">
    <source>
        <dbReference type="Proteomes" id="UP000053664"/>
    </source>
</evidence>
<dbReference type="KEGG" id="pfp:PFL1_02672"/>
<dbReference type="AlphaFoldDB" id="A0A061HC41"/>
<feature type="compositionally biased region" description="Basic and acidic residues" evidence="1">
    <location>
        <begin position="260"/>
        <end position="270"/>
    </location>
</feature>
<feature type="region of interest" description="Disordered" evidence="1">
    <location>
        <begin position="43"/>
        <end position="67"/>
    </location>
</feature>
<dbReference type="PANTHER" id="PTHR19288:SF46">
    <property type="entry name" value="HALOACID DEHALOGENASE-LIKE HYDROLASE DOMAIN-CONTAINING PROTEIN 2"/>
    <property type="match status" value="1"/>
</dbReference>
<dbReference type="RefSeq" id="XP_007878377.1">
    <property type="nucleotide sequence ID" value="XM_007880186.1"/>
</dbReference>